<proteinExistence type="predicted"/>
<organism evidence="1 2">
    <name type="scientific">Solirubrobacter ginsenosidimutans</name>
    <dbReference type="NCBI Taxonomy" id="490573"/>
    <lineage>
        <taxon>Bacteria</taxon>
        <taxon>Bacillati</taxon>
        <taxon>Actinomycetota</taxon>
        <taxon>Thermoleophilia</taxon>
        <taxon>Solirubrobacterales</taxon>
        <taxon>Solirubrobacteraceae</taxon>
        <taxon>Solirubrobacter</taxon>
    </lineage>
</organism>
<sequence length="49" mass="5512">MVPSSKSYQDQIREIQSLITTAEETLAQAKWALETLVFRLAQDEKEAGS</sequence>
<protein>
    <submittedName>
        <fullName evidence="1">Uncharacterized protein</fullName>
    </submittedName>
</protein>
<reference evidence="1" key="1">
    <citation type="submission" date="2022-10" db="EMBL/GenBank/DDBJ databases">
        <title>The WGS of Solirubrobacter ginsenosidimutans DSM 21036.</title>
        <authorList>
            <person name="Jiang Z."/>
        </authorList>
    </citation>
    <scope>NUCLEOTIDE SEQUENCE</scope>
    <source>
        <strain evidence="1">DSM 21036</strain>
    </source>
</reference>
<dbReference type="Proteomes" id="UP001149140">
    <property type="component" value="Unassembled WGS sequence"/>
</dbReference>
<name>A0A9X3MYB3_9ACTN</name>
<dbReference type="AlphaFoldDB" id="A0A9X3MYB3"/>
<accession>A0A9X3MYB3</accession>
<keyword evidence="2" id="KW-1185">Reference proteome</keyword>
<evidence type="ECO:0000313" key="2">
    <source>
        <dbReference type="Proteomes" id="UP001149140"/>
    </source>
</evidence>
<evidence type="ECO:0000313" key="1">
    <source>
        <dbReference type="EMBL" id="MDA0163608.1"/>
    </source>
</evidence>
<dbReference type="RefSeq" id="WP_270042853.1">
    <property type="nucleotide sequence ID" value="NZ_JAPDOD010000026.1"/>
</dbReference>
<gene>
    <name evidence="1" type="ORF">OM076_25265</name>
</gene>
<dbReference type="EMBL" id="JAPDOD010000026">
    <property type="protein sequence ID" value="MDA0163608.1"/>
    <property type="molecule type" value="Genomic_DNA"/>
</dbReference>
<comment type="caution">
    <text evidence="1">The sequence shown here is derived from an EMBL/GenBank/DDBJ whole genome shotgun (WGS) entry which is preliminary data.</text>
</comment>